<feature type="domain" description="TIL" evidence="3">
    <location>
        <begin position="150"/>
        <end position="210"/>
    </location>
</feature>
<dbReference type="AlphaFoldDB" id="A0A1B0D7N2"/>
<dbReference type="Gene3D" id="2.10.25.10">
    <property type="entry name" value="Laminin"/>
    <property type="match status" value="4"/>
</dbReference>
<dbReference type="InterPro" id="IPR051368">
    <property type="entry name" value="SerProtInhib-TIL_Domain"/>
</dbReference>
<dbReference type="Pfam" id="PF01826">
    <property type="entry name" value="TIL"/>
    <property type="match status" value="4"/>
</dbReference>
<name>A0A1B0D7N2_PHLPP</name>
<reference evidence="4" key="1">
    <citation type="submission" date="2022-08" db="UniProtKB">
        <authorList>
            <consortium name="EnsemblMetazoa"/>
        </authorList>
    </citation>
    <scope>IDENTIFICATION</scope>
    <source>
        <strain evidence="4">Israel</strain>
    </source>
</reference>
<dbReference type="VEuPathDB" id="VectorBase:PPAI003555"/>
<accession>A0A1B0D7N2</accession>
<proteinExistence type="predicted"/>
<dbReference type="PANTHER" id="PTHR23259:SF69">
    <property type="entry name" value="GEO11767P1-RELATED"/>
    <property type="match status" value="1"/>
</dbReference>
<dbReference type="InterPro" id="IPR036084">
    <property type="entry name" value="Ser_inhib-like_sf"/>
</dbReference>
<evidence type="ECO:0000256" key="1">
    <source>
        <dbReference type="ARBA" id="ARBA00022690"/>
    </source>
</evidence>
<evidence type="ECO:0000313" key="5">
    <source>
        <dbReference type="Proteomes" id="UP000092462"/>
    </source>
</evidence>
<dbReference type="EnsemblMetazoa" id="PPAI003555-RA">
    <property type="protein sequence ID" value="PPAI003555-PA"/>
    <property type="gene ID" value="PPAI003555"/>
</dbReference>
<dbReference type="CDD" id="cd19941">
    <property type="entry name" value="TIL"/>
    <property type="match status" value="4"/>
</dbReference>
<organism evidence="4 5">
    <name type="scientific">Phlebotomus papatasi</name>
    <name type="common">Sandfly</name>
    <dbReference type="NCBI Taxonomy" id="29031"/>
    <lineage>
        <taxon>Eukaryota</taxon>
        <taxon>Metazoa</taxon>
        <taxon>Ecdysozoa</taxon>
        <taxon>Arthropoda</taxon>
        <taxon>Hexapoda</taxon>
        <taxon>Insecta</taxon>
        <taxon>Pterygota</taxon>
        <taxon>Neoptera</taxon>
        <taxon>Endopterygota</taxon>
        <taxon>Diptera</taxon>
        <taxon>Nematocera</taxon>
        <taxon>Psychodoidea</taxon>
        <taxon>Psychodidae</taxon>
        <taxon>Phlebotomus</taxon>
        <taxon>Phlebotomus</taxon>
    </lineage>
</organism>
<dbReference type="InterPro" id="IPR002919">
    <property type="entry name" value="TIL_dom"/>
</dbReference>
<keyword evidence="1" id="KW-0646">Protease inhibitor</keyword>
<evidence type="ECO:0000256" key="2">
    <source>
        <dbReference type="ARBA" id="ARBA00023157"/>
    </source>
</evidence>
<dbReference type="EMBL" id="AJVK01027050">
    <property type="status" value="NOT_ANNOTATED_CDS"/>
    <property type="molecule type" value="Genomic_DNA"/>
</dbReference>
<protein>
    <recommendedName>
        <fullName evidence="3">TIL domain-containing protein</fullName>
    </recommendedName>
</protein>
<dbReference type="PANTHER" id="PTHR23259">
    <property type="entry name" value="RIDDLE"/>
    <property type="match status" value="1"/>
</dbReference>
<dbReference type="Proteomes" id="UP000092462">
    <property type="component" value="Unassembled WGS sequence"/>
</dbReference>
<feature type="domain" description="TIL" evidence="3">
    <location>
        <begin position="89"/>
        <end position="145"/>
    </location>
</feature>
<keyword evidence="2" id="KW-1015">Disulfide bond</keyword>
<dbReference type="GO" id="GO:0030414">
    <property type="term" value="F:peptidase inhibitor activity"/>
    <property type="evidence" value="ECO:0007669"/>
    <property type="project" value="UniProtKB-KW"/>
</dbReference>
<dbReference type="SUPFAM" id="SSF57567">
    <property type="entry name" value="Serine protease inhibitors"/>
    <property type="match status" value="4"/>
</dbReference>
<sequence length="281" mass="31466">PSCPKHEEYLFCGEAPPCQVTCENYGRSCDVKPSSYCPQGCYCKHGYARHPITNQCVHVKNCPSIEYFPQKAVTTTTTTTTTPKPEESCGKNEEYMDCGPSCQVDCSTLGQDCPKSSKKCTSGCFCKHGYVRDGPGGECIAQRNCPDRYCPKNEVWLVCGQAPACQETCDGVDYECEARKDSRVCPSGCYCRRGYVRHPTTGLCIRKRDCPSKQPQCGYNEQYQECGYRCVEQCKADSKQCKYEKCESGCFCKEGYARINGQCVPFENCAQKCPPNEQYYP</sequence>
<feature type="domain" description="TIL" evidence="3">
    <location>
        <begin position="217"/>
        <end position="269"/>
    </location>
</feature>
<dbReference type="VEuPathDB" id="VectorBase:PPAPM1_006039"/>
<feature type="domain" description="TIL" evidence="3">
    <location>
        <begin position="3"/>
        <end position="62"/>
    </location>
</feature>
<evidence type="ECO:0000313" key="4">
    <source>
        <dbReference type="EnsemblMetazoa" id="PPAI003555-PA"/>
    </source>
</evidence>
<evidence type="ECO:0000259" key="3">
    <source>
        <dbReference type="Pfam" id="PF01826"/>
    </source>
</evidence>
<keyword evidence="5" id="KW-1185">Reference proteome</keyword>